<keyword evidence="2" id="KW-1185">Reference proteome</keyword>
<name>A0A8J6Q576_9HYPH</name>
<evidence type="ECO:0000313" key="1">
    <source>
        <dbReference type="EMBL" id="MBD0417110.1"/>
    </source>
</evidence>
<reference evidence="1" key="1">
    <citation type="submission" date="2020-09" db="EMBL/GenBank/DDBJ databases">
        <title>Genome seq and assembly of Tianweitania sp.</title>
        <authorList>
            <person name="Chhetri G."/>
        </authorList>
    </citation>
    <scope>NUCLEOTIDE SEQUENCE</scope>
    <source>
        <strain evidence="1">Rool2</strain>
    </source>
</reference>
<dbReference type="Proteomes" id="UP000643405">
    <property type="component" value="Unassembled WGS sequence"/>
</dbReference>
<gene>
    <name evidence="1" type="ORF">ICI42_20900</name>
</gene>
<accession>A0A8J6Q576</accession>
<organism evidence="1 2">
    <name type="scientific">Oryzicola mucosus</name>
    <dbReference type="NCBI Taxonomy" id="2767425"/>
    <lineage>
        <taxon>Bacteria</taxon>
        <taxon>Pseudomonadati</taxon>
        <taxon>Pseudomonadota</taxon>
        <taxon>Alphaproteobacteria</taxon>
        <taxon>Hyphomicrobiales</taxon>
        <taxon>Phyllobacteriaceae</taxon>
        <taxon>Oryzicola</taxon>
    </lineage>
</organism>
<protein>
    <submittedName>
        <fullName evidence="1">Uncharacterized protein</fullName>
    </submittedName>
</protein>
<sequence length="95" mass="10372">MTAREIAVYLLGSCPSLEHFDAFMFGSTLHGIGQDIDILIVGPGGNLLAQLKKELQYAGSSLPFHILYMQPSEELHTQFVAKERCIPLAHLAASC</sequence>
<comment type="caution">
    <text evidence="1">The sequence shown here is derived from an EMBL/GenBank/DDBJ whole genome shotgun (WGS) entry which is preliminary data.</text>
</comment>
<proteinExistence type="predicted"/>
<dbReference type="RefSeq" id="WP_188166546.1">
    <property type="nucleotide sequence ID" value="NZ_JACVVX010000009.1"/>
</dbReference>
<dbReference type="EMBL" id="JACVVX010000009">
    <property type="protein sequence ID" value="MBD0417110.1"/>
    <property type="molecule type" value="Genomic_DNA"/>
</dbReference>
<evidence type="ECO:0000313" key="2">
    <source>
        <dbReference type="Proteomes" id="UP000643405"/>
    </source>
</evidence>
<dbReference type="AlphaFoldDB" id="A0A8J6Q576"/>